<evidence type="ECO:0000256" key="1">
    <source>
        <dbReference type="SAM" id="Phobius"/>
    </source>
</evidence>
<feature type="transmembrane region" description="Helical" evidence="1">
    <location>
        <begin position="6"/>
        <end position="23"/>
    </location>
</feature>
<keyword evidence="1" id="KW-0472">Membrane</keyword>
<dbReference type="Proteomes" id="UP000315343">
    <property type="component" value="Unassembled WGS sequence"/>
</dbReference>
<keyword evidence="3" id="KW-1185">Reference proteome</keyword>
<protein>
    <submittedName>
        <fullName evidence="2">Uncharacterized protein</fullName>
    </submittedName>
</protein>
<name>A0A562JFK4_9FIRM</name>
<sequence length="163" mass="18833">MKNNKITAIIIFFIVTIALMFWSSTEKNNNKSLSYYKTDLDGFKSIYSDLTISLDTFIKSPNIENYAEVQYLMGRTIGRLGSLDRTMSECYKMGLLQEDKLKYKDSDVTVIVARIVKDSKKLINESIELIDNKIIMDEVVINSVYEELMSVNDLMKPYYDTVD</sequence>
<evidence type="ECO:0000313" key="2">
    <source>
        <dbReference type="EMBL" id="TWH81685.1"/>
    </source>
</evidence>
<organism evidence="2 3">
    <name type="scientific">Sedimentibacter saalensis</name>
    <dbReference type="NCBI Taxonomy" id="130788"/>
    <lineage>
        <taxon>Bacteria</taxon>
        <taxon>Bacillati</taxon>
        <taxon>Bacillota</taxon>
        <taxon>Tissierellia</taxon>
        <taxon>Sedimentibacter</taxon>
    </lineage>
</organism>
<comment type="caution">
    <text evidence="2">The sequence shown here is derived from an EMBL/GenBank/DDBJ whole genome shotgun (WGS) entry which is preliminary data.</text>
</comment>
<gene>
    <name evidence="2" type="ORF">LY60_01440</name>
</gene>
<keyword evidence="1" id="KW-1133">Transmembrane helix</keyword>
<dbReference type="EMBL" id="VLKH01000003">
    <property type="protein sequence ID" value="TWH81685.1"/>
    <property type="molecule type" value="Genomic_DNA"/>
</dbReference>
<keyword evidence="1" id="KW-0812">Transmembrane</keyword>
<dbReference type="RefSeq" id="WP_145081841.1">
    <property type="nucleotide sequence ID" value="NZ_VLKH01000003.1"/>
</dbReference>
<proteinExistence type="predicted"/>
<evidence type="ECO:0000313" key="3">
    <source>
        <dbReference type="Proteomes" id="UP000315343"/>
    </source>
</evidence>
<dbReference type="AlphaFoldDB" id="A0A562JFK4"/>
<accession>A0A562JFK4</accession>
<reference evidence="2 3" key="1">
    <citation type="submission" date="2019-07" db="EMBL/GenBank/DDBJ databases">
        <title>Genomic Encyclopedia of Type Strains, Phase I: the one thousand microbial genomes (KMG-I) project.</title>
        <authorList>
            <person name="Kyrpides N."/>
        </authorList>
    </citation>
    <scope>NUCLEOTIDE SEQUENCE [LARGE SCALE GENOMIC DNA]</scope>
    <source>
        <strain evidence="2 3">DSM 13558</strain>
    </source>
</reference>